<comment type="caution">
    <text evidence="4">The sequence shown here is derived from an EMBL/GenBank/DDBJ whole genome shotgun (WGS) entry which is preliminary data.</text>
</comment>
<protein>
    <recommendedName>
        <fullName evidence="2">Anti-sigma factor antagonist</fullName>
    </recommendedName>
</protein>
<dbReference type="PANTHER" id="PTHR33495">
    <property type="entry name" value="ANTI-SIGMA FACTOR ANTAGONIST TM_1081-RELATED-RELATED"/>
    <property type="match status" value="1"/>
</dbReference>
<dbReference type="CDD" id="cd07043">
    <property type="entry name" value="STAS_anti-anti-sigma_factors"/>
    <property type="match status" value="1"/>
</dbReference>
<accession>A0ABW4PNK0</accession>
<comment type="similarity">
    <text evidence="1 2">Belongs to the anti-sigma-factor antagonist family.</text>
</comment>
<evidence type="ECO:0000259" key="3">
    <source>
        <dbReference type="PROSITE" id="PS50801"/>
    </source>
</evidence>
<dbReference type="InterPro" id="IPR003658">
    <property type="entry name" value="Anti-sigma_ant"/>
</dbReference>
<reference evidence="5" key="1">
    <citation type="journal article" date="2019" name="Int. J. Syst. Evol. Microbiol.">
        <title>The Global Catalogue of Microorganisms (GCM) 10K type strain sequencing project: providing services to taxonomists for standard genome sequencing and annotation.</title>
        <authorList>
            <consortium name="The Broad Institute Genomics Platform"/>
            <consortium name="The Broad Institute Genome Sequencing Center for Infectious Disease"/>
            <person name="Wu L."/>
            <person name="Ma J."/>
        </authorList>
    </citation>
    <scope>NUCLEOTIDE SEQUENCE [LARGE SCALE GENOMIC DNA]</scope>
    <source>
        <strain evidence="5">CGMCC 4.7455</strain>
    </source>
</reference>
<dbReference type="SUPFAM" id="SSF52091">
    <property type="entry name" value="SpoIIaa-like"/>
    <property type="match status" value="1"/>
</dbReference>
<evidence type="ECO:0000313" key="5">
    <source>
        <dbReference type="Proteomes" id="UP001597365"/>
    </source>
</evidence>
<name>A0ABW4PNK0_9ACTN</name>
<organism evidence="4 5">
    <name type="scientific">Streptomyces desertarenae</name>
    <dbReference type="NCBI Taxonomy" id="2666184"/>
    <lineage>
        <taxon>Bacteria</taxon>
        <taxon>Bacillati</taxon>
        <taxon>Actinomycetota</taxon>
        <taxon>Actinomycetes</taxon>
        <taxon>Kitasatosporales</taxon>
        <taxon>Streptomycetaceae</taxon>
        <taxon>Streptomyces</taxon>
    </lineage>
</organism>
<dbReference type="Proteomes" id="UP001597365">
    <property type="component" value="Unassembled WGS sequence"/>
</dbReference>
<keyword evidence="5" id="KW-1185">Reference proteome</keyword>
<dbReference type="PANTHER" id="PTHR33495:SF2">
    <property type="entry name" value="ANTI-SIGMA FACTOR ANTAGONIST TM_1081-RELATED"/>
    <property type="match status" value="1"/>
</dbReference>
<dbReference type="InterPro" id="IPR002645">
    <property type="entry name" value="STAS_dom"/>
</dbReference>
<sequence>MTGSGLRLTLVETRGPLAVAAVGGEMDLHTAPDLRRQATALIGDHPHLILDLSGVTFCDSSGLNALLRLRRHAGENGGRLPLAAPTDRITRMLRLTGADTVLPLHADVAEARAARPSDVR</sequence>
<dbReference type="PROSITE" id="PS50801">
    <property type="entry name" value="STAS"/>
    <property type="match status" value="1"/>
</dbReference>
<evidence type="ECO:0000256" key="1">
    <source>
        <dbReference type="ARBA" id="ARBA00009013"/>
    </source>
</evidence>
<gene>
    <name evidence="4" type="ORF">ACFSJS_16945</name>
</gene>
<proteinExistence type="inferred from homology"/>
<dbReference type="NCBIfam" id="TIGR00377">
    <property type="entry name" value="ant_ant_sig"/>
    <property type="match status" value="1"/>
</dbReference>
<dbReference type="Pfam" id="PF01740">
    <property type="entry name" value="STAS"/>
    <property type="match status" value="1"/>
</dbReference>
<evidence type="ECO:0000256" key="2">
    <source>
        <dbReference type="RuleBase" id="RU003749"/>
    </source>
</evidence>
<evidence type="ECO:0000313" key="4">
    <source>
        <dbReference type="EMBL" id="MFD1831333.1"/>
    </source>
</evidence>
<dbReference type="Gene3D" id="3.30.750.24">
    <property type="entry name" value="STAS domain"/>
    <property type="match status" value="1"/>
</dbReference>
<dbReference type="EMBL" id="JBHUFU010000009">
    <property type="protein sequence ID" value="MFD1831333.1"/>
    <property type="molecule type" value="Genomic_DNA"/>
</dbReference>
<dbReference type="InterPro" id="IPR036513">
    <property type="entry name" value="STAS_dom_sf"/>
</dbReference>
<feature type="domain" description="STAS" evidence="3">
    <location>
        <begin position="7"/>
        <end position="115"/>
    </location>
</feature>
<dbReference type="RefSeq" id="WP_380901145.1">
    <property type="nucleotide sequence ID" value="NZ_JBHUFU010000009.1"/>
</dbReference>